<organism evidence="1 2">
    <name type="scientific">Crenothrix polyspora</name>
    <dbReference type="NCBI Taxonomy" id="360316"/>
    <lineage>
        <taxon>Bacteria</taxon>
        <taxon>Pseudomonadati</taxon>
        <taxon>Pseudomonadota</taxon>
        <taxon>Gammaproteobacteria</taxon>
        <taxon>Methylococcales</taxon>
        <taxon>Crenotrichaceae</taxon>
        <taxon>Crenothrix</taxon>
    </lineage>
</organism>
<accession>A0A1R4HF44</accession>
<evidence type="ECO:0000313" key="2">
    <source>
        <dbReference type="Proteomes" id="UP000195667"/>
    </source>
</evidence>
<dbReference type="EMBL" id="FUKI01000134">
    <property type="protein sequence ID" value="SJM94651.1"/>
    <property type="molecule type" value="Genomic_DNA"/>
</dbReference>
<reference evidence="2" key="1">
    <citation type="submission" date="2017-02" db="EMBL/GenBank/DDBJ databases">
        <authorList>
            <person name="Daims H."/>
        </authorList>
    </citation>
    <scope>NUCLEOTIDE SEQUENCE [LARGE SCALE GENOMIC DNA]</scope>
</reference>
<proteinExistence type="predicted"/>
<dbReference type="Proteomes" id="UP000195667">
    <property type="component" value="Unassembled WGS sequence"/>
</dbReference>
<dbReference type="AlphaFoldDB" id="A0A1R4HF44"/>
<keyword evidence="2" id="KW-1185">Reference proteome</keyword>
<protein>
    <submittedName>
        <fullName evidence="1">Uncharacterized protein</fullName>
    </submittedName>
</protein>
<name>A0A1R4HF44_9GAMM</name>
<evidence type="ECO:0000313" key="1">
    <source>
        <dbReference type="EMBL" id="SJM94651.1"/>
    </source>
</evidence>
<sequence length="43" mass="5304">MNHFTEIQKIKSNFEQYLKIQPENHNHRNRLSFHSLPSIKPDW</sequence>
<gene>
    <name evidence="1" type="ORF">CRENPOLYSF1_570010</name>
</gene>